<gene>
    <name evidence="9" type="primary">MPV17</name>
    <name evidence="9" type="ORF">Y1Q_0011207</name>
</gene>
<evidence type="ECO:0000313" key="9">
    <source>
        <dbReference type="EMBL" id="KYO33357.1"/>
    </source>
</evidence>
<dbReference type="PANTHER" id="PTHR11266">
    <property type="entry name" value="PEROXISOMAL MEMBRANE PROTEIN 2, PXMP2 MPV17"/>
    <property type="match status" value="1"/>
</dbReference>
<dbReference type="GO" id="GO:0016020">
    <property type="term" value="C:membrane"/>
    <property type="evidence" value="ECO:0007669"/>
    <property type="project" value="UniProtKB-SubCell"/>
</dbReference>
<evidence type="ECO:0000256" key="5">
    <source>
        <dbReference type="ARBA" id="ARBA00023136"/>
    </source>
</evidence>
<keyword evidence="5 8" id="KW-0472">Membrane</keyword>
<dbReference type="GO" id="GO:0005739">
    <property type="term" value="C:mitochondrion"/>
    <property type="evidence" value="ECO:0007669"/>
    <property type="project" value="TreeGrafter"/>
</dbReference>
<evidence type="ECO:0000256" key="2">
    <source>
        <dbReference type="ARBA" id="ARBA00006824"/>
    </source>
</evidence>
<dbReference type="AlphaFoldDB" id="A0A151N9C6"/>
<protein>
    <recommendedName>
        <fullName evidence="6">Mitochondrial inner membrane protein Mpv17</fullName>
    </recommendedName>
    <alternativeName>
        <fullName evidence="7">Protein Mpv17</fullName>
    </alternativeName>
</protein>
<evidence type="ECO:0000256" key="1">
    <source>
        <dbReference type="ARBA" id="ARBA00004141"/>
    </source>
</evidence>
<proteinExistence type="inferred from homology"/>
<feature type="transmembrane region" description="Helical" evidence="8">
    <location>
        <begin position="6"/>
        <end position="27"/>
    </location>
</feature>
<evidence type="ECO:0000256" key="4">
    <source>
        <dbReference type="ARBA" id="ARBA00022989"/>
    </source>
</evidence>
<dbReference type="Proteomes" id="UP000050525">
    <property type="component" value="Unassembled WGS sequence"/>
</dbReference>
<dbReference type="InterPro" id="IPR007248">
    <property type="entry name" value="Mpv17_PMP22"/>
</dbReference>
<evidence type="ECO:0000256" key="8">
    <source>
        <dbReference type="RuleBase" id="RU363053"/>
    </source>
</evidence>
<name>A0A151N9C6_ALLMI</name>
<dbReference type="PANTHER" id="PTHR11266:SF17">
    <property type="entry name" value="PROTEIN MPV17"/>
    <property type="match status" value="1"/>
</dbReference>
<dbReference type="GO" id="GO:0015267">
    <property type="term" value="F:channel activity"/>
    <property type="evidence" value="ECO:0007669"/>
    <property type="project" value="TreeGrafter"/>
</dbReference>
<dbReference type="EMBL" id="AKHW03003683">
    <property type="protein sequence ID" value="KYO33357.1"/>
    <property type="molecule type" value="Genomic_DNA"/>
</dbReference>
<reference evidence="9 10" key="1">
    <citation type="journal article" date="2012" name="Genome Biol.">
        <title>Sequencing three crocodilian genomes to illuminate the evolution of archosaurs and amniotes.</title>
        <authorList>
            <person name="St John J.A."/>
            <person name="Braun E.L."/>
            <person name="Isberg S.R."/>
            <person name="Miles L.G."/>
            <person name="Chong A.Y."/>
            <person name="Gongora J."/>
            <person name="Dalzell P."/>
            <person name="Moran C."/>
            <person name="Bed'hom B."/>
            <person name="Abzhanov A."/>
            <person name="Burgess S.C."/>
            <person name="Cooksey A.M."/>
            <person name="Castoe T.A."/>
            <person name="Crawford N.G."/>
            <person name="Densmore L.D."/>
            <person name="Drew J.C."/>
            <person name="Edwards S.V."/>
            <person name="Faircloth B.C."/>
            <person name="Fujita M.K."/>
            <person name="Greenwold M.J."/>
            <person name="Hoffmann F.G."/>
            <person name="Howard J.M."/>
            <person name="Iguchi T."/>
            <person name="Janes D.E."/>
            <person name="Khan S.Y."/>
            <person name="Kohno S."/>
            <person name="de Koning A.J."/>
            <person name="Lance S.L."/>
            <person name="McCarthy F.M."/>
            <person name="McCormack J.E."/>
            <person name="Merchant M.E."/>
            <person name="Peterson D.G."/>
            <person name="Pollock D.D."/>
            <person name="Pourmand N."/>
            <person name="Raney B.J."/>
            <person name="Roessler K.A."/>
            <person name="Sanford J.R."/>
            <person name="Sawyer R.H."/>
            <person name="Schmidt C.J."/>
            <person name="Triplett E.W."/>
            <person name="Tuberville T.D."/>
            <person name="Venegas-Anaya M."/>
            <person name="Howard J.T."/>
            <person name="Jarvis E.D."/>
            <person name="Guillette L.J.Jr."/>
            <person name="Glenn T.C."/>
            <person name="Green R.E."/>
            <person name="Ray D.A."/>
        </authorList>
    </citation>
    <scope>NUCLEOTIDE SEQUENCE [LARGE SCALE GENOMIC DNA]</scope>
    <source>
        <strain evidence="9">KSC_2009_1</strain>
    </source>
</reference>
<dbReference type="GO" id="GO:1901858">
    <property type="term" value="P:regulation of mitochondrial DNA metabolic process"/>
    <property type="evidence" value="ECO:0007669"/>
    <property type="project" value="TreeGrafter"/>
</dbReference>
<evidence type="ECO:0000256" key="6">
    <source>
        <dbReference type="ARBA" id="ARBA00049743"/>
    </source>
</evidence>
<organism evidence="9 10">
    <name type="scientific">Alligator mississippiensis</name>
    <name type="common">American alligator</name>
    <dbReference type="NCBI Taxonomy" id="8496"/>
    <lineage>
        <taxon>Eukaryota</taxon>
        <taxon>Metazoa</taxon>
        <taxon>Chordata</taxon>
        <taxon>Craniata</taxon>
        <taxon>Vertebrata</taxon>
        <taxon>Euteleostomi</taxon>
        <taxon>Archelosauria</taxon>
        <taxon>Archosauria</taxon>
        <taxon>Crocodylia</taxon>
        <taxon>Alligatoridae</taxon>
        <taxon>Alligatorinae</taxon>
        <taxon>Alligator</taxon>
    </lineage>
</organism>
<comment type="caution">
    <text evidence="8">Lacks conserved residue(s) required for the propagation of feature annotation.</text>
</comment>
<evidence type="ECO:0000256" key="7">
    <source>
        <dbReference type="ARBA" id="ARBA00049801"/>
    </source>
</evidence>
<dbReference type="Pfam" id="PF04117">
    <property type="entry name" value="Mpv17_PMP22"/>
    <property type="match status" value="1"/>
</dbReference>
<accession>A0A151N9C6</accession>
<evidence type="ECO:0000313" key="10">
    <source>
        <dbReference type="Proteomes" id="UP000050525"/>
    </source>
</evidence>
<comment type="similarity">
    <text evidence="2 8">Belongs to the peroxisomal membrane protein PXMP2/4 family.</text>
</comment>
<comment type="caution">
    <text evidence="9">The sequence shown here is derived from an EMBL/GenBank/DDBJ whole genome shotgun (WGS) entry which is preliminary data.</text>
</comment>
<keyword evidence="3 8" id="KW-0812">Transmembrane</keyword>
<keyword evidence="10" id="KW-1185">Reference proteome</keyword>
<evidence type="ECO:0000256" key="3">
    <source>
        <dbReference type="ARBA" id="ARBA00022692"/>
    </source>
</evidence>
<dbReference type="STRING" id="8496.A0A151N9C6"/>
<sequence length="82" mass="9135">MVLDQAGFAPIFLGSFLAVAGAVNSLSAKENWEKIQRDYADTLVTNYYIWPAVQVANFYFIPLNYRYEQVTLHPPPAGPAPS</sequence>
<comment type="subcellular location">
    <subcellularLocation>
        <location evidence="1">Membrane</location>
        <topology evidence="1">Multi-pass membrane protein</topology>
    </subcellularLocation>
</comment>
<keyword evidence="4 8" id="KW-1133">Transmembrane helix</keyword>
<dbReference type="eggNOG" id="KOG1944">
    <property type="taxonomic scope" value="Eukaryota"/>
</dbReference>